<dbReference type="InterPro" id="IPR006379">
    <property type="entry name" value="HAD-SF_hydro_IIB"/>
</dbReference>
<dbReference type="RefSeq" id="WP_187949162.1">
    <property type="nucleotide sequence ID" value="NZ_WNJQ01000013.1"/>
</dbReference>
<dbReference type="Proteomes" id="UP000638836">
    <property type="component" value="Unassembled WGS sequence"/>
</dbReference>
<proteinExistence type="predicted"/>
<dbReference type="Gene3D" id="3.30.1240.10">
    <property type="match status" value="1"/>
</dbReference>
<gene>
    <name evidence="1" type="ORF">GLO26_10400</name>
</gene>
<reference evidence="1 2" key="1">
    <citation type="journal article" date="2020" name="Microorganisms">
        <title>New Insight into Antimicrobial Compounds from Food and Marine-Sourced Carnobacterium Species through Phenotype and Genome Analyses.</title>
        <authorList>
            <person name="Begrem S."/>
            <person name="Ivaniuk F."/>
            <person name="Gigout-Chevalier F."/>
            <person name="Kolypczuk L."/>
            <person name="Bonnetot S."/>
            <person name="Leroi F."/>
            <person name="Grovel O."/>
            <person name="Delbarre-Ladrat C."/>
            <person name="Passerini D."/>
        </authorList>
    </citation>
    <scope>NUCLEOTIDE SEQUENCE [LARGE SCALE GENOMIC DNA]</scope>
    <source>
        <strain evidence="1 2">MIP2551</strain>
    </source>
</reference>
<organism evidence="1 2">
    <name type="scientific">Carnobacterium inhibens</name>
    <dbReference type="NCBI Taxonomy" id="147709"/>
    <lineage>
        <taxon>Bacteria</taxon>
        <taxon>Bacillati</taxon>
        <taxon>Bacillota</taxon>
        <taxon>Bacilli</taxon>
        <taxon>Lactobacillales</taxon>
        <taxon>Carnobacteriaceae</taxon>
        <taxon>Carnobacterium</taxon>
    </lineage>
</organism>
<dbReference type="PANTHER" id="PTHR10000:SF53">
    <property type="entry name" value="5-AMINO-6-(5-PHOSPHO-D-RIBITYLAMINO)URACIL PHOSPHATASE YBJI-RELATED"/>
    <property type="match status" value="1"/>
</dbReference>
<comment type="caution">
    <text evidence="1">The sequence shown here is derived from an EMBL/GenBank/DDBJ whole genome shotgun (WGS) entry which is preliminary data.</text>
</comment>
<dbReference type="Pfam" id="PF08282">
    <property type="entry name" value="Hydrolase_3"/>
    <property type="match status" value="1"/>
</dbReference>
<accession>A0ABR7TFQ0</accession>
<evidence type="ECO:0000313" key="1">
    <source>
        <dbReference type="EMBL" id="MBC9826194.1"/>
    </source>
</evidence>
<evidence type="ECO:0000313" key="2">
    <source>
        <dbReference type="Proteomes" id="UP000638836"/>
    </source>
</evidence>
<dbReference type="InterPro" id="IPR000150">
    <property type="entry name" value="Cof"/>
</dbReference>
<dbReference type="SUPFAM" id="SSF56784">
    <property type="entry name" value="HAD-like"/>
    <property type="match status" value="1"/>
</dbReference>
<dbReference type="NCBIfam" id="TIGR01484">
    <property type="entry name" value="HAD-SF-IIB"/>
    <property type="match status" value="1"/>
</dbReference>
<sequence length="264" mass="29896">MIKAVVVDMDGTFLNSKHDYNREWFKEIYQKLSKQNIRFVVASGNQYAQLKSFFPESHENISFIAENGALIFEQNTLIREHHFEIDLVDQIITYLKDTHPDVDMILCGIASSYIEKNTSERFKSIAQTYYHKLQEVDHLQNFCEDKYVKFALSVPVSQTEQIQDSLQTYFGHQIVAVSSGHGSVDIIIPGKHKADGLSFLATKWGISPEDIVAFGDGNNDVEMLQYVGHSYAMENGSSLVKEASKNLAPSNDESGVLQVIEKYL</sequence>
<protein>
    <submittedName>
        <fullName evidence="1">Cof-type HAD-IIB family hydrolase</fullName>
    </submittedName>
</protein>
<name>A0ABR7TFQ0_9LACT</name>
<keyword evidence="2" id="KW-1185">Reference proteome</keyword>
<dbReference type="GO" id="GO:0016787">
    <property type="term" value="F:hydrolase activity"/>
    <property type="evidence" value="ECO:0007669"/>
    <property type="project" value="UniProtKB-KW"/>
</dbReference>
<keyword evidence="1" id="KW-0378">Hydrolase</keyword>
<dbReference type="SFLD" id="SFLDS00003">
    <property type="entry name" value="Haloacid_Dehalogenase"/>
    <property type="match status" value="1"/>
</dbReference>
<dbReference type="CDD" id="cd07518">
    <property type="entry name" value="HAD_YbiV-Like"/>
    <property type="match status" value="1"/>
</dbReference>
<dbReference type="PANTHER" id="PTHR10000">
    <property type="entry name" value="PHOSPHOSERINE PHOSPHATASE"/>
    <property type="match status" value="1"/>
</dbReference>
<dbReference type="SFLD" id="SFLDG01144">
    <property type="entry name" value="C2.B.4:_PGP_Like"/>
    <property type="match status" value="1"/>
</dbReference>
<dbReference type="InterPro" id="IPR023214">
    <property type="entry name" value="HAD_sf"/>
</dbReference>
<dbReference type="InterPro" id="IPR036412">
    <property type="entry name" value="HAD-like_sf"/>
</dbReference>
<dbReference type="Gene3D" id="3.40.50.1000">
    <property type="entry name" value="HAD superfamily/HAD-like"/>
    <property type="match status" value="1"/>
</dbReference>
<dbReference type="NCBIfam" id="TIGR00099">
    <property type="entry name" value="Cof-subfamily"/>
    <property type="match status" value="1"/>
</dbReference>
<dbReference type="EMBL" id="WNJQ01000013">
    <property type="protein sequence ID" value="MBC9826194.1"/>
    <property type="molecule type" value="Genomic_DNA"/>
</dbReference>
<dbReference type="SFLD" id="SFLDG01140">
    <property type="entry name" value="C2.B:_Phosphomannomutase_and_P"/>
    <property type="match status" value="1"/>
</dbReference>
<dbReference type="PROSITE" id="PS01229">
    <property type="entry name" value="COF_2"/>
    <property type="match status" value="1"/>
</dbReference>